<dbReference type="HAMAP" id="MF_00173">
    <property type="entry name" value="Arg_repressor"/>
    <property type="match status" value="1"/>
</dbReference>
<comment type="pathway">
    <text evidence="7">Amino-acid biosynthesis; L-arginine biosynthesis [regulation].</text>
</comment>
<keyword evidence="7" id="KW-0028">Amino-acid biosynthesis</keyword>
<accession>A0A0R1RJD1</accession>
<evidence type="ECO:0000256" key="7">
    <source>
        <dbReference type="HAMAP-Rule" id="MF_00173"/>
    </source>
</evidence>
<keyword evidence="5 7" id="KW-0238">DNA-binding</keyword>
<comment type="similarity">
    <text evidence="2 7">Belongs to the ArgR family.</text>
</comment>
<dbReference type="PRINTS" id="PR01467">
    <property type="entry name" value="ARGREPRESSOR"/>
</dbReference>
<keyword evidence="4 7" id="KW-0805">Transcription regulation</keyword>
<dbReference type="PATRIC" id="fig|1423778.4.peg.1762"/>
<dbReference type="GO" id="GO:0005737">
    <property type="term" value="C:cytoplasm"/>
    <property type="evidence" value="ECO:0007669"/>
    <property type="project" value="UniProtKB-SubCell"/>
</dbReference>
<dbReference type="InterPro" id="IPR036388">
    <property type="entry name" value="WH-like_DNA-bd_sf"/>
</dbReference>
<organism evidence="10 11">
    <name type="scientific">Paucilactobacillus oligofermentans DSM 15707 = LMG 22743</name>
    <dbReference type="NCBI Taxonomy" id="1423778"/>
    <lineage>
        <taxon>Bacteria</taxon>
        <taxon>Bacillati</taxon>
        <taxon>Bacillota</taxon>
        <taxon>Bacilli</taxon>
        <taxon>Lactobacillales</taxon>
        <taxon>Lactobacillaceae</taxon>
        <taxon>Paucilactobacillus</taxon>
    </lineage>
</organism>
<keyword evidence="3 7" id="KW-0963">Cytoplasm</keyword>
<evidence type="ECO:0000256" key="2">
    <source>
        <dbReference type="ARBA" id="ARBA00008316"/>
    </source>
</evidence>
<dbReference type="Pfam" id="PF02863">
    <property type="entry name" value="Arg_repressor_C"/>
    <property type="match status" value="1"/>
</dbReference>
<dbReference type="InterPro" id="IPR036390">
    <property type="entry name" value="WH_DNA-bd_sf"/>
</dbReference>
<feature type="domain" description="Arginine repressor C-terminal" evidence="9">
    <location>
        <begin position="80"/>
        <end position="146"/>
    </location>
</feature>
<comment type="subcellular location">
    <subcellularLocation>
        <location evidence="1 7">Cytoplasm</location>
    </subcellularLocation>
</comment>
<evidence type="ECO:0000256" key="4">
    <source>
        <dbReference type="ARBA" id="ARBA00023015"/>
    </source>
</evidence>
<dbReference type="Gene3D" id="1.10.10.10">
    <property type="entry name" value="Winged helix-like DNA-binding domain superfamily/Winged helix DNA-binding domain"/>
    <property type="match status" value="1"/>
</dbReference>
<evidence type="ECO:0000256" key="6">
    <source>
        <dbReference type="ARBA" id="ARBA00023163"/>
    </source>
</evidence>
<dbReference type="GO" id="GO:0003677">
    <property type="term" value="F:DNA binding"/>
    <property type="evidence" value="ECO:0007669"/>
    <property type="project" value="UniProtKB-KW"/>
</dbReference>
<dbReference type="GO" id="GO:0006526">
    <property type="term" value="P:L-arginine biosynthetic process"/>
    <property type="evidence" value="ECO:0007669"/>
    <property type="project" value="UniProtKB-UniPathway"/>
</dbReference>
<dbReference type="PANTHER" id="PTHR34471:SF1">
    <property type="entry name" value="ARGININE REPRESSOR"/>
    <property type="match status" value="1"/>
</dbReference>
<dbReference type="OrthoDB" id="9807089at2"/>
<keyword evidence="7" id="KW-0678">Repressor</keyword>
<dbReference type="InterPro" id="IPR001669">
    <property type="entry name" value="Arg_repress"/>
</dbReference>
<dbReference type="InterPro" id="IPR036251">
    <property type="entry name" value="Arg_repress_C_sf"/>
</dbReference>
<dbReference type="KEGG" id="lol:LACOL_0855"/>
<dbReference type="GO" id="GO:0003700">
    <property type="term" value="F:DNA-binding transcription factor activity"/>
    <property type="evidence" value="ECO:0007669"/>
    <property type="project" value="UniProtKB-UniRule"/>
</dbReference>
<gene>
    <name evidence="7" type="primary">argR</name>
    <name evidence="10" type="ORF">FC70_GL001724</name>
</gene>
<dbReference type="STRING" id="1423778.FC70_GL001724"/>
<evidence type="ECO:0000313" key="11">
    <source>
        <dbReference type="Proteomes" id="UP000051697"/>
    </source>
</evidence>
<dbReference type="SUPFAM" id="SSF46785">
    <property type="entry name" value="Winged helix' DNA-binding domain"/>
    <property type="match status" value="1"/>
</dbReference>
<evidence type="ECO:0000259" key="8">
    <source>
        <dbReference type="Pfam" id="PF01316"/>
    </source>
</evidence>
<reference evidence="10 11" key="1">
    <citation type="journal article" date="2015" name="Genome Announc.">
        <title>Expanding the biotechnology potential of lactobacilli through comparative genomics of 213 strains and associated genera.</title>
        <authorList>
            <person name="Sun Z."/>
            <person name="Harris H.M."/>
            <person name="McCann A."/>
            <person name="Guo C."/>
            <person name="Argimon S."/>
            <person name="Zhang W."/>
            <person name="Yang X."/>
            <person name="Jeffery I.B."/>
            <person name="Cooney J.C."/>
            <person name="Kagawa T.F."/>
            <person name="Liu W."/>
            <person name="Song Y."/>
            <person name="Salvetti E."/>
            <person name="Wrobel A."/>
            <person name="Rasinkangas P."/>
            <person name="Parkhill J."/>
            <person name="Rea M.C."/>
            <person name="O'Sullivan O."/>
            <person name="Ritari J."/>
            <person name="Douillard F.P."/>
            <person name="Paul Ross R."/>
            <person name="Yang R."/>
            <person name="Briner A.E."/>
            <person name="Felis G.E."/>
            <person name="de Vos W.M."/>
            <person name="Barrangou R."/>
            <person name="Klaenhammer T.R."/>
            <person name="Caufield P.W."/>
            <person name="Cui Y."/>
            <person name="Zhang H."/>
            <person name="O'Toole P.W."/>
        </authorList>
    </citation>
    <scope>NUCLEOTIDE SEQUENCE [LARGE SCALE GENOMIC DNA]</scope>
    <source>
        <strain evidence="10 11">DSM 15707</strain>
    </source>
</reference>
<comment type="caution">
    <text evidence="10">The sequence shown here is derived from an EMBL/GenBank/DDBJ whole genome shotgun (WGS) entry which is preliminary data.</text>
</comment>
<comment type="function">
    <text evidence="7">Regulates arginine biosynthesis genes.</text>
</comment>
<dbReference type="GO" id="GO:0051259">
    <property type="term" value="P:protein complex oligomerization"/>
    <property type="evidence" value="ECO:0007669"/>
    <property type="project" value="InterPro"/>
</dbReference>
<feature type="domain" description="Arginine repressor DNA-binding" evidence="8">
    <location>
        <begin position="1"/>
        <end position="67"/>
    </location>
</feature>
<dbReference type="InterPro" id="IPR020899">
    <property type="entry name" value="Arg_repress_C"/>
</dbReference>
<evidence type="ECO:0000259" key="9">
    <source>
        <dbReference type="Pfam" id="PF02863"/>
    </source>
</evidence>
<name>A0A0R1RJD1_9LACO</name>
<dbReference type="InterPro" id="IPR020900">
    <property type="entry name" value="Arg_repress_DNA-bd"/>
</dbReference>
<dbReference type="GO" id="GO:1900079">
    <property type="term" value="P:regulation of arginine biosynthetic process"/>
    <property type="evidence" value="ECO:0007669"/>
    <property type="project" value="UniProtKB-UniRule"/>
</dbReference>
<keyword evidence="6 7" id="KW-0804">Transcription</keyword>
<dbReference type="Proteomes" id="UP000051697">
    <property type="component" value="Unassembled WGS sequence"/>
</dbReference>
<protein>
    <recommendedName>
        <fullName evidence="7">Arginine repressor</fullName>
    </recommendedName>
</protein>
<dbReference type="UniPathway" id="UPA00068"/>
<dbReference type="EMBL" id="AZFE01000032">
    <property type="protein sequence ID" value="KRL54922.1"/>
    <property type="molecule type" value="Genomic_DNA"/>
</dbReference>
<dbReference type="Pfam" id="PF01316">
    <property type="entry name" value="Arg_repressor"/>
    <property type="match status" value="1"/>
</dbReference>
<proteinExistence type="inferred from homology"/>
<dbReference type="SUPFAM" id="SSF55252">
    <property type="entry name" value="C-terminal domain of arginine repressor"/>
    <property type="match status" value="1"/>
</dbReference>
<dbReference type="GO" id="GO:0034618">
    <property type="term" value="F:arginine binding"/>
    <property type="evidence" value="ECO:0007669"/>
    <property type="project" value="InterPro"/>
</dbReference>
<dbReference type="Gene3D" id="3.30.1360.40">
    <property type="match status" value="1"/>
</dbReference>
<evidence type="ECO:0000256" key="5">
    <source>
        <dbReference type="ARBA" id="ARBA00023125"/>
    </source>
</evidence>
<evidence type="ECO:0000313" key="10">
    <source>
        <dbReference type="EMBL" id="KRL54922.1"/>
    </source>
</evidence>
<keyword evidence="11" id="KW-1185">Reference proteome</keyword>
<dbReference type="PANTHER" id="PTHR34471">
    <property type="entry name" value="ARGININE REPRESSOR"/>
    <property type="match status" value="1"/>
</dbReference>
<evidence type="ECO:0000256" key="1">
    <source>
        <dbReference type="ARBA" id="ARBA00004496"/>
    </source>
</evidence>
<keyword evidence="7" id="KW-0055">Arginine biosynthesis</keyword>
<evidence type="ECO:0000256" key="3">
    <source>
        <dbReference type="ARBA" id="ARBA00022490"/>
    </source>
</evidence>
<dbReference type="AlphaFoldDB" id="A0A0R1RJD1"/>
<dbReference type="RefSeq" id="WP_057890634.1">
    <property type="nucleotide sequence ID" value="NZ_AZFE01000032.1"/>
</dbReference>
<sequence>MRKVERQSHLRQLINSNNIERQDDFVRLLEAKNIEVTQATISRDIKEMQLIKVPTDGGGYHYSFPVKKQMDSEKKMRRTLKDAFISMKAQDNMVVINVHPGNGPALSSLISQSNDENLFATLGDDSTVLNVCISKAATQDFMNKMNDFLED</sequence>